<proteinExistence type="predicted"/>
<dbReference type="EMBL" id="JAZHXI010000011">
    <property type="protein sequence ID" value="KAL2066198.1"/>
    <property type="molecule type" value="Genomic_DNA"/>
</dbReference>
<protein>
    <recommendedName>
        <fullName evidence="4">Cyclin-dependent protein kinase regulator pho80</fullName>
    </recommendedName>
</protein>
<dbReference type="PANTHER" id="PTHR39219:SF1">
    <property type="entry name" value="ER MEMBRANE PROTEIN COMPLEX SUBUNIT 10"/>
    <property type="match status" value="1"/>
</dbReference>
<dbReference type="PANTHER" id="PTHR39219">
    <property type="entry name" value="ER MEMBRANE PROTEIN COMPLEX SUBUNIT 10"/>
    <property type="match status" value="1"/>
</dbReference>
<accession>A0ABR4C8F6</accession>
<dbReference type="Proteomes" id="UP001595075">
    <property type="component" value="Unassembled WGS sequence"/>
</dbReference>
<evidence type="ECO:0000313" key="2">
    <source>
        <dbReference type="EMBL" id="KAL2066198.1"/>
    </source>
</evidence>
<comment type="caution">
    <text evidence="2">The sequence shown here is derived from an EMBL/GenBank/DDBJ whole genome shotgun (WGS) entry which is preliminary data.</text>
</comment>
<sequence>MPEVPSKAEMSSRGSTVPISTRTSTIQQHLNLTTTSPLVANMRLLTLALALCAPALSIASDDLIDSTTISIQPITPNSLPVELASIKFNPSTLSSEILSYESPSFPDTSSQLLRVGIYDASTSTWKSSTSVTSVETFAKGYAPTIVLNLDAQGGIVGVSVKSSAIDAGQTRDFGPKVRIVKMREGAKPVLNRPVVLSAEGKVEEVPTEKTLLQKYWWVLAGGVVIMLTTGGSE</sequence>
<feature type="compositionally biased region" description="Polar residues" evidence="1">
    <location>
        <begin position="12"/>
        <end position="21"/>
    </location>
</feature>
<evidence type="ECO:0000313" key="3">
    <source>
        <dbReference type="Proteomes" id="UP001595075"/>
    </source>
</evidence>
<feature type="region of interest" description="Disordered" evidence="1">
    <location>
        <begin position="1"/>
        <end position="21"/>
    </location>
</feature>
<organism evidence="2 3">
    <name type="scientific">Oculimacula yallundae</name>
    <dbReference type="NCBI Taxonomy" id="86028"/>
    <lineage>
        <taxon>Eukaryota</taxon>
        <taxon>Fungi</taxon>
        <taxon>Dikarya</taxon>
        <taxon>Ascomycota</taxon>
        <taxon>Pezizomycotina</taxon>
        <taxon>Leotiomycetes</taxon>
        <taxon>Helotiales</taxon>
        <taxon>Ploettnerulaceae</taxon>
        <taxon>Oculimacula</taxon>
    </lineage>
</organism>
<keyword evidence="3" id="KW-1185">Reference proteome</keyword>
<name>A0ABR4C8F6_9HELO</name>
<gene>
    <name evidence="2" type="ORF">VTL71DRAFT_2269</name>
</gene>
<reference evidence="2 3" key="1">
    <citation type="journal article" date="2024" name="Commun. Biol.">
        <title>Comparative genomic analysis of thermophilic fungi reveals convergent evolutionary adaptations and gene losses.</title>
        <authorList>
            <person name="Steindorff A.S."/>
            <person name="Aguilar-Pontes M.V."/>
            <person name="Robinson A.J."/>
            <person name="Andreopoulos B."/>
            <person name="LaButti K."/>
            <person name="Kuo A."/>
            <person name="Mondo S."/>
            <person name="Riley R."/>
            <person name="Otillar R."/>
            <person name="Haridas S."/>
            <person name="Lipzen A."/>
            <person name="Grimwood J."/>
            <person name="Schmutz J."/>
            <person name="Clum A."/>
            <person name="Reid I.D."/>
            <person name="Moisan M.C."/>
            <person name="Butler G."/>
            <person name="Nguyen T.T.M."/>
            <person name="Dewar K."/>
            <person name="Conant G."/>
            <person name="Drula E."/>
            <person name="Henrissat B."/>
            <person name="Hansel C."/>
            <person name="Singer S."/>
            <person name="Hutchinson M.I."/>
            <person name="de Vries R.P."/>
            <person name="Natvig D.O."/>
            <person name="Powell A.J."/>
            <person name="Tsang A."/>
            <person name="Grigoriev I.V."/>
        </authorList>
    </citation>
    <scope>NUCLEOTIDE SEQUENCE [LARGE SCALE GENOMIC DNA]</scope>
    <source>
        <strain evidence="2 3">CBS 494.80</strain>
    </source>
</reference>
<evidence type="ECO:0000256" key="1">
    <source>
        <dbReference type="SAM" id="MobiDB-lite"/>
    </source>
</evidence>
<evidence type="ECO:0008006" key="4">
    <source>
        <dbReference type="Google" id="ProtNLM"/>
    </source>
</evidence>